<keyword evidence="3" id="KW-1185">Reference proteome</keyword>
<name>A0A8T0CTI2_CORYI</name>
<dbReference type="EMBL" id="MU089581">
    <property type="protein sequence ID" value="KAF7850810.1"/>
    <property type="molecule type" value="Genomic_DNA"/>
</dbReference>
<sequence length="113" mass="12625">MNMCLLVALHESNFLVLHLVGLPLGCSPGVPIEVFYLEHSSAVDKFAVCSLPLWINGPTELRYSLRRDSDPMLMNQYREQCLPCRLTFSAELSSTSGKDCYANFSTSTDFLLS</sequence>
<dbReference type="Gramene" id="rna-gnl|WGS:JABURB|Cocit.L4970.1">
    <property type="protein sequence ID" value="cds-KAF7850810.1"/>
    <property type="gene ID" value="gene-BT93_L4970"/>
</dbReference>
<reference evidence="2" key="1">
    <citation type="submission" date="2020-05" db="EMBL/GenBank/DDBJ databases">
        <title>WGS assembly of Corymbia citriodora subspecies variegata.</title>
        <authorList>
            <person name="Barry K."/>
            <person name="Hundley H."/>
            <person name="Shu S."/>
            <person name="Jenkins J."/>
            <person name="Grimwood J."/>
            <person name="Baten A."/>
        </authorList>
    </citation>
    <scope>NUCLEOTIDE SEQUENCE</scope>
    <source>
        <strain evidence="2">CV2-018</strain>
    </source>
</reference>
<comment type="caution">
    <text evidence="2">The sequence shown here is derived from an EMBL/GenBank/DDBJ whole genome shotgun (WGS) entry which is preliminary data.</text>
</comment>
<organism evidence="2 3">
    <name type="scientific">Corymbia citriodora subsp. variegata</name>
    <dbReference type="NCBI Taxonomy" id="360336"/>
    <lineage>
        <taxon>Eukaryota</taxon>
        <taxon>Viridiplantae</taxon>
        <taxon>Streptophyta</taxon>
        <taxon>Embryophyta</taxon>
        <taxon>Tracheophyta</taxon>
        <taxon>Spermatophyta</taxon>
        <taxon>Magnoliopsida</taxon>
        <taxon>eudicotyledons</taxon>
        <taxon>Gunneridae</taxon>
        <taxon>Pentapetalae</taxon>
        <taxon>rosids</taxon>
        <taxon>malvids</taxon>
        <taxon>Myrtales</taxon>
        <taxon>Myrtaceae</taxon>
        <taxon>Myrtoideae</taxon>
        <taxon>Eucalypteae</taxon>
        <taxon>Corymbia</taxon>
    </lineage>
</organism>
<dbReference type="Proteomes" id="UP000806378">
    <property type="component" value="Unassembled WGS sequence"/>
</dbReference>
<accession>A0A8T0CTI2</accession>
<proteinExistence type="predicted"/>
<dbReference type="AlphaFoldDB" id="A0A8T0CTI2"/>
<feature type="signal peptide" evidence="1">
    <location>
        <begin position="1"/>
        <end position="29"/>
    </location>
</feature>
<protein>
    <recommendedName>
        <fullName evidence="4">Secreted protein</fullName>
    </recommendedName>
</protein>
<feature type="chain" id="PRO_5035791921" description="Secreted protein" evidence="1">
    <location>
        <begin position="30"/>
        <end position="113"/>
    </location>
</feature>
<gene>
    <name evidence="2" type="ORF">BT93_L4970</name>
</gene>
<evidence type="ECO:0008006" key="4">
    <source>
        <dbReference type="Google" id="ProtNLM"/>
    </source>
</evidence>
<evidence type="ECO:0000313" key="3">
    <source>
        <dbReference type="Proteomes" id="UP000806378"/>
    </source>
</evidence>
<keyword evidence="1" id="KW-0732">Signal</keyword>
<evidence type="ECO:0000313" key="2">
    <source>
        <dbReference type="EMBL" id="KAF7850810.1"/>
    </source>
</evidence>
<evidence type="ECO:0000256" key="1">
    <source>
        <dbReference type="SAM" id="SignalP"/>
    </source>
</evidence>